<reference evidence="1" key="1">
    <citation type="submission" date="2023-07" db="EMBL/GenBank/DDBJ databases">
        <title>draft genome sequence of fig (Ficus carica).</title>
        <authorList>
            <person name="Takahashi T."/>
            <person name="Nishimura K."/>
        </authorList>
    </citation>
    <scope>NUCLEOTIDE SEQUENCE</scope>
</reference>
<evidence type="ECO:0000313" key="2">
    <source>
        <dbReference type="Proteomes" id="UP001187192"/>
    </source>
</evidence>
<sequence length="81" mass="8625">MVVVIRFQDRASFETGSRSVFGMGSRMGPKSGQILSSWSGFETGFLVGEVVEVGVGLWLGLGVKFGAGFKIGFLDASWVGF</sequence>
<evidence type="ECO:0000313" key="1">
    <source>
        <dbReference type="EMBL" id="GMN64886.1"/>
    </source>
</evidence>
<name>A0AA88DZK8_FICCA</name>
<keyword evidence="2" id="KW-1185">Reference proteome</keyword>
<dbReference type="Proteomes" id="UP001187192">
    <property type="component" value="Unassembled WGS sequence"/>
</dbReference>
<proteinExistence type="predicted"/>
<accession>A0AA88DZK8</accession>
<dbReference type="AlphaFoldDB" id="A0AA88DZK8"/>
<dbReference type="EMBL" id="BTGU01000199">
    <property type="protein sequence ID" value="GMN64886.1"/>
    <property type="molecule type" value="Genomic_DNA"/>
</dbReference>
<organism evidence="1 2">
    <name type="scientific">Ficus carica</name>
    <name type="common">Common fig</name>
    <dbReference type="NCBI Taxonomy" id="3494"/>
    <lineage>
        <taxon>Eukaryota</taxon>
        <taxon>Viridiplantae</taxon>
        <taxon>Streptophyta</taxon>
        <taxon>Embryophyta</taxon>
        <taxon>Tracheophyta</taxon>
        <taxon>Spermatophyta</taxon>
        <taxon>Magnoliopsida</taxon>
        <taxon>eudicotyledons</taxon>
        <taxon>Gunneridae</taxon>
        <taxon>Pentapetalae</taxon>
        <taxon>rosids</taxon>
        <taxon>fabids</taxon>
        <taxon>Rosales</taxon>
        <taxon>Moraceae</taxon>
        <taxon>Ficeae</taxon>
        <taxon>Ficus</taxon>
    </lineage>
</organism>
<protein>
    <submittedName>
        <fullName evidence="1">Uncharacterized protein</fullName>
    </submittedName>
</protein>
<gene>
    <name evidence="1" type="ORF">TIFTF001_033965</name>
</gene>
<comment type="caution">
    <text evidence="1">The sequence shown here is derived from an EMBL/GenBank/DDBJ whole genome shotgun (WGS) entry which is preliminary data.</text>
</comment>